<name>A0ABQ5S198_9CHLO</name>
<feature type="transmembrane region" description="Helical" evidence="2">
    <location>
        <begin position="347"/>
        <end position="369"/>
    </location>
</feature>
<feature type="transmembrane region" description="Helical" evidence="2">
    <location>
        <begin position="130"/>
        <end position="148"/>
    </location>
</feature>
<keyword evidence="2" id="KW-0812">Transmembrane</keyword>
<proteinExistence type="inferred from homology"/>
<feature type="transmembrane region" description="Helical" evidence="2">
    <location>
        <begin position="402"/>
        <end position="422"/>
    </location>
</feature>
<keyword evidence="2" id="KW-1133">Transmembrane helix</keyword>
<feature type="transmembrane region" description="Helical" evidence="2">
    <location>
        <begin position="50"/>
        <end position="75"/>
    </location>
</feature>
<dbReference type="Pfam" id="PF01554">
    <property type="entry name" value="MatE"/>
    <property type="match status" value="2"/>
</dbReference>
<sequence>MLQGPGRNSPLRVPLLDPFEAASQQGFPANDGLDLRESFRRMATDFCQQLSLAGPLAVNLVTANAVAVSILYFVARGGTEQLAAAALGNNVAVMFGRLVLLGLCGALDTLAAQAWGAGKERRLPLLLQRTVLFLWLHCVLISVAMLLLPAGLHVLGQDPALSAMVWKYLLALLPSVWLEALSRPINRALVARGIVTPQMVISLVGLPLTIATTYTLVVPLRWEYLGAALAMSAAAGFEVVLLLLYVAGSGQWANVLGTPSRKALKGWGQLARLAYPAASMKCAESWAFTICTLAASLLPDACTATAAVGVSYNVYGVLFIAFVACSTAACMTVGNRLGAGDAGGAKLAAAGSLLIVPPAWGLAAVVLLVRPCQDAILALFATGQGPDAADDPTALNGVLRHMFVIVAGLVLLDGIQTVLSGVIQGCGRQHAGALVNLAAFYVVALPLALFLAFRLPLPDRLGGGLLGLGLGPEGLYLGMAAGPAIQTVCYSYILLSINWRRVSQAAVSAAALNSVSSFASLIRRLDSGGLMGPPLIRSAASSGHGMRSFSTRLPIIQEHLREGRDSSESFGAVAVPISISAIASGSASVPASSSAAASFNARMNNWLHANKAVLVGAFTGGGGEGEGEGGDGDLDGGELYVGASSDDEDAVNGDGNGVVTPVDPTLSTKRSLSRLRPVSGGDTATMSAAPEKRLLAAAETTAVGLLVPSLPGADDTPQAALLHARIMIHGSPPLTDPSHHCLLAAILEPNSPATTATSVLLPAGSVSSCAHSPCGYGHTHVPVGDVTLTATAWAGDKAVTDGGAPVEVVRPPAVAWWARLDWAWRPLLFRATAVPAKDSPELAAVPPKALSVAAAAGTGAATVSAPLQLPGVGVGTAEPLVAVMSNATGAFAGGLLSSAAPLPITGSMARHAAAAAAGGGSEEVHGLSRSTTDSVTRVSTPSSGCTSHLEPTISEAATAMVVARGDVFRSCESLAAAVPSSEDVYAFSASAGTDGSSWLDPPASLHQESLHTRLP</sequence>
<feature type="compositionally biased region" description="Low complexity" evidence="3">
    <location>
        <begin position="928"/>
        <end position="943"/>
    </location>
</feature>
<feature type="transmembrane region" description="Helical" evidence="2">
    <location>
        <begin position="434"/>
        <end position="455"/>
    </location>
</feature>
<feature type="region of interest" description="Disordered" evidence="3">
    <location>
        <begin position="919"/>
        <end position="949"/>
    </location>
</feature>
<evidence type="ECO:0000313" key="4">
    <source>
        <dbReference type="EMBL" id="GLI63431.1"/>
    </source>
</evidence>
<dbReference type="Proteomes" id="UP001165090">
    <property type="component" value="Unassembled WGS sequence"/>
</dbReference>
<feature type="transmembrane region" description="Helical" evidence="2">
    <location>
        <begin position="160"/>
        <end position="178"/>
    </location>
</feature>
<feature type="transmembrane region" description="Helical" evidence="2">
    <location>
        <begin position="95"/>
        <end position="118"/>
    </location>
</feature>
<feature type="region of interest" description="Disordered" evidence="3">
    <location>
        <begin position="646"/>
        <end position="685"/>
    </location>
</feature>
<evidence type="ECO:0000256" key="2">
    <source>
        <dbReference type="RuleBase" id="RU004914"/>
    </source>
</evidence>
<evidence type="ECO:0000256" key="3">
    <source>
        <dbReference type="SAM" id="MobiDB-lite"/>
    </source>
</evidence>
<feature type="transmembrane region" description="Helical" evidence="2">
    <location>
        <begin position="314"/>
        <end position="335"/>
    </location>
</feature>
<gene>
    <name evidence="4" type="ORF">VaNZ11_006320</name>
</gene>
<evidence type="ECO:0000256" key="1">
    <source>
        <dbReference type="ARBA" id="ARBA00010199"/>
    </source>
</evidence>
<feature type="transmembrane region" description="Helical" evidence="2">
    <location>
        <begin position="224"/>
        <end position="246"/>
    </location>
</feature>
<dbReference type="PANTHER" id="PTHR11206">
    <property type="entry name" value="MULTIDRUG RESISTANCE PROTEIN"/>
    <property type="match status" value="1"/>
</dbReference>
<feature type="region of interest" description="Disordered" evidence="3">
    <location>
        <begin position="994"/>
        <end position="1015"/>
    </location>
</feature>
<dbReference type="InterPro" id="IPR002528">
    <property type="entry name" value="MATE_fam"/>
</dbReference>
<comment type="caution">
    <text evidence="4">The sequence shown here is derived from an EMBL/GenBank/DDBJ whole genome shotgun (WGS) entry which is preliminary data.</text>
</comment>
<organism evidence="4 5">
    <name type="scientific">Volvox africanus</name>
    <dbReference type="NCBI Taxonomy" id="51714"/>
    <lineage>
        <taxon>Eukaryota</taxon>
        <taxon>Viridiplantae</taxon>
        <taxon>Chlorophyta</taxon>
        <taxon>core chlorophytes</taxon>
        <taxon>Chlorophyceae</taxon>
        <taxon>CS clade</taxon>
        <taxon>Chlamydomonadales</taxon>
        <taxon>Volvocaceae</taxon>
        <taxon>Volvox</taxon>
    </lineage>
</organism>
<evidence type="ECO:0000313" key="5">
    <source>
        <dbReference type="Proteomes" id="UP001165090"/>
    </source>
</evidence>
<protein>
    <recommendedName>
        <fullName evidence="2">Protein DETOXIFICATION</fullName>
    </recommendedName>
    <alternativeName>
        <fullName evidence="2">Multidrug and toxic compound extrusion protein</fullName>
    </alternativeName>
</protein>
<keyword evidence="2" id="KW-0472">Membrane</keyword>
<keyword evidence="5" id="KW-1185">Reference proteome</keyword>
<dbReference type="EMBL" id="BSDZ01000015">
    <property type="protein sequence ID" value="GLI63431.1"/>
    <property type="molecule type" value="Genomic_DNA"/>
</dbReference>
<comment type="similarity">
    <text evidence="1 2">Belongs to the multi antimicrobial extrusion (MATE) (TC 2.A.66.1) family.</text>
</comment>
<reference evidence="4 5" key="1">
    <citation type="journal article" date="2023" name="IScience">
        <title>Expanded male sex-determining region conserved during the evolution of homothallism in the green alga Volvox.</title>
        <authorList>
            <person name="Yamamoto K."/>
            <person name="Matsuzaki R."/>
            <person name="Mahakham W."/>
            <person name="Heman W."/>
            <person name="Sekimoto H."/>
            <person name="Kawachi M."/>
            <person name="Minakuchi Y."/>
            <person name="Toyoda A."/>
            <person name="Nozaki H."/>
        </authorList>
    </citation>
    <scope>NUCLEOTIDE SEQUENCE [LARGE SCALE GENOMIC DNA]</scope>
    <source>
        <strain evidence="4 5">NIES-4468</strain>
    </source>
</reference>
<feature type="transmembrane region" description="Helical" evidence="2">
    <location>
        <begin position="199"/>
        <end position="218"/>
    </location>
</feature>
<accession>A0ABQ5S198</accession>